<dbReference type="AlphaFoldDB" id="A0A8J8T9P2"/>
<name>A0A8J8T9P2_HALGN</name>
<protein>
    <submittedName>
        <fullName evidence="3">Uncharacterized protein</fullName>
    </submittedName>
</protein>
<feature type="region of interest" description="Disordered" evidence="2">
    <location>
        <begin position="416"/>
        <end position="435"/>
    </location>
</feature>
<reference evidence="3" key="1">
    <citation type="submission" date="2019-06" db="EMBL/GenBank/DDBJ databases">
        <authorList>
            <person name="Zheng W."/>
        </authorList>
    </citation>
    <scope>NUCLEOTIDE SEQUENCE</scope>
    <source>
        <strain evidence="3">QDHG01</strain>
    </source>
</reference>
<keyword evidence="1" id="KW-0175">Coiled coil</keyword>
<dbReference type="Proteomes" id="UP000785679">
    <property type="component" value="Unassembled WGS sequence"/>
</dbReference>
<feature type="compositionally biased region" description="Polar residues" evidence="2">
    <location>
        <begin position="305"/>
        <end position="319"/>
    </location>
</feature>
<feature type="compositionally biased region" description="Low complexity" evidence="2">
    <location>
        <begin position="24"/>
        <end position="38"/>
    </location>
</feature>
<gene>
    <name evidence="3" type="ORF">FGO68_gene4941</name>
</gene>
<comment type="caution">
    <text evidence="3">The sequence shown here is derived from an EMBL/GenBank/DDBJ whole genome shotgun (WGS) entry which is preliminary data.</text>
</comment>
<feature type="coiled-coil region" evidence="1">
    <location>
        <begin position="522"/>
        <end position="549"/>
    </location>
</feature>
<evidence type="ECO:0000313" key="4">
    <source>
        <dbReference type="Proteomes" id="UP000785679"/>
    </source>
</evidence>
<evidence type="ECO:0000256" key="1">
    <source>
        <dbReference type="SAM" id="Coils"/>
    </source>
</evidence>
<feature type="region of interest" description="Disordered" evidence="2">
    <location>
        <begin position="566"/>
        <end position="601"/>
    </location>
</feature>
<feature type="region of interest" description="Disordered" evidence="2">
    <location>
        <begin position="356"/>
        <end position="378"/>
    </location>
</feature>
<accession>A0A8J8T9P2</accession>
<evidence type="ECO:0000256" key="2">
    <source>
        <dbReference type="SAM" id="MobiDB-lite"/>
    </source>
</evidence>
<feature type="region of interest" description="Disordered" evidence="2">
    <location>
        <begin position="1"/>
        <end position="77"/>
    </location>
</feature>
<proteinExistence type="predicted"/>
<dbReference type="OrthoDB" id="313602at2759"/>
<organism evidence="3 4">
    <name type="scientific">Halteria grandinella</name>
    <dbReference type="NCBI Taxonomy" id="5974"/>
    <lineage>
        <taxon>Eukaryota</taxon>
        <taxon>Sar</taxon>
        <taxon>Alveolata</taxon>
        <taxon>Ciliophora</taxon>
        <taxon>Intramacronucleata</taxon>
        <taxon>Spirotrichea</taxon>
        <taxon>Stichotrichia</taxon>
        <taxon>Sporadotrichida</taxon>
        <taxon>Halteriidae</taxon>
        <taxon>Halteria</taxon>
    </lineage>
</organism>
<dbReference type="EMBL" id="RRYP01000967">
    <property type="protein sequence ID" value="TNV86586.1"/>
    <property type="molecule type" value="Genomic_DNA"/>
</dbReference>
<keyword evidence="4" id="KW-1185">Reference proteome</keyword>
<evidence type="ECO:0000313" key="3">
    <source>
        <dbReference type="EMBL" id="TNV86586.1"/>
    </source>
</evidence>
<feature type="region of interest" description="Disordered" evidence="2">
    <location>
        <begin position="213"/>
        <end position="325"/>
    </location>
</feature>
<sequence length="627" mass="71656">MPSANDLLKSQKSEVKQPPPKTPPAQQQQQNEEPPKAQVTPPVFKQPSEQKPIVSTPPKQPEAPVIPLETPPPLAKQPDLVKKEVPLPNTNIAPSKQVDLQLKAKLISRFTKMIESLPEQEIKEIILNYKEAQNTSEADWIEQSAFDSVISELVGHVVTKMSKDPQRQSEMPGLWELMENVEVVSQEVSKGIKEERVEVGRFVEEIIRFKSVHTGEQPKKQPTPPKREEEKPVTVPKTVPVPAPPKEEVKRPEPIVQKKSPPPPVQIVKPVQQEEPQKQLSPPPPANPTPKTLEPKQPSPERLPSNLSRKPSNPQNPTAQEMHHLLSEYNKLNLSDEKLLKQQLEDLKKHIAMLEGKIEHKKSNPSHRQSQQHSERMADEFDRQPFNEEQMDADLLNNQEIPTIDNNFTLTREDTYNNHIKDPMPRKAKKPMDPQKVKEKGMKEIFNFYSKQHVMQGNKMTFDEIGKEGAKLAYGDYIKLCQDFQIPLKKDQLTELYRIRIKRGAQNMEYETFKDVLIDIFKSIHTEKLDNITQEIEKLKQQALESKAGPLRKGTLPTERTKLEPNLQEDNGLDVVNPPESIARTNSKLSHKSKASEQDKGFIDRQISFLKQEYQQANDGKEEAPNE</sequence>